<dbReference type="VEuPathDB" id="FungiDB:JI435_146180"/>
<evidence type="ECO:0000313" key="3">
    <source>
        <dbReference type="Proteomes" id="UP000663193"/>
    </source>
</evidence>
<dbReference type="OrthoDB" id="2112446at2759"/>
<name>A0A7U2IA67_PHANO</name>
<evidence type="ECO:0000313" key="2">
    <source>
        <dbReference type="EMBL" id="QRD06056.1"/>
    </source>
</evidence>
<protein>
    <recommendedName>
        <fullName evidence="4">Cyanovirin-N domain-containing protein</fullName>
    </recommendedName>
</protein>
<feature type="chain" id="PRO_5034350728" description="Cyanovirin-N domain-containing protein" evidence="1">
    <location>
        <begin position="19"/>
        <end position="171"/>
    </location>
</feature>
<gene>
    <name evidence="2" type="ORF">JI435_146180</name>
</gene>
<keyword evidence="3" id="KW-1185">Reference proteome</keyword>
<keyword evidence="1" id="KW-0732">Signal</keyword>
<proteinExistence type="predicted"/>
<reference evidence="3" key="1">
    <citation type="journal article" date="2021" name="BMC Genomics">
        <title>Chromosome-level genome assembly and manually-curated proteome of model necrotroph Parastagonospora nodorum Sn15 reveals a genome-wide trove of candidate effector homologs, and redundancy of virulence-related functions within an accessory chromosome.</title>
        <authorList>
            <person name="Bertazzoni S."/>
            <person name="Jones D.A.B."/>
            <person name="Phan H.T."/>
            <person name="Tan K.-C."/>
            <person name="Hane J.K."/>
        </authorList>
    </citation>
    <scope>NUCLEOTIDE SEQUENCE [LARGE SCALE GENOMIC DNA]</scope>
    <source>
        <strain evidence="3">SN15 / ATCC MYA-4574 / FGSC 10173)</strain>
    </source>
</reference>
<dbReference type="EMBL" id="CP069042">
    <property type="protein sequence ID" value="QRD06056.1"/>
    <property type="molecule type" value="Genomic_DNA"/>
</dbReference>
<organism evidence="2 3">
    <name type="scientific">Phaeosphaeria nodorum (strain SN15 / ATCC MYA-4574 / FGSC 10173)</name>
    <name type="common">Glume blotch fungus</name>
    <name type="synonym">Parastagonospora nodorum</name>
    <dbReference type="NCBI Taxonomy" id="321614"/>
    <lineage>
        <taxon>Eukaryota</taxon>
        <taxon>Fungi</taxon>
        <taxon>Dikarya</taxon>
        <taxon>Ascomycota</taxon>
        <taxon>Pezizomycotina</taxon>
        <taxon>Dothideomycetes</taxon>
        <taxon>Pleosporomycetidae</taxon>
        <taxon>Pleosporales</taxon>
        <taxon>Pleosporineae</taxon>
        <taxon>Phaeosphaeriaceae</taxon>
        <taxon>Parastagonospora</taxon>
    </lineage>
</organism>
<dbReference type="OMA" id="CNINDAR"/>
<dbReference type="KEGG" id="pno:SNOG_14618"/>
<dbReference type="PANTHER" id="PTHR39603">
    <property type="entry name" value="CYANOVIRIN-N DOMAIN-CONTAINING PROTEIN"/>
    <property type="match status" value="1"/>
</dbReference>
<dbReference type="RefSeq" id="XP_001804800.1">
    <property type="nucleotide sequence ID" value="XM_001804748.1"/>
</dbReference>
<dbReference type="Proteomes" id="UP000663193">
    <property type="component" value="Chromosome 20"/>
</dbReference>
<evidence type="ECO:0008006" key="4">
    <source>
        <dbReference type="Google" id="ProtNLM"/>
    </source>
</evidence>
<accession>A0A7U2IA67</accession>
<sequence length="171" mass="17562">MYFSSIATSMLFATAVSASPLLEQRKAHPEVIPGPGLPSLASLGLTTAQLYETPVPGAEFSAQFDLKCGPNNRAYGPVNDVIACYNYLRNLGGRACQVPGNSVLITFCTAGNGKATGQGLNSNAQSSACSDVAGGLLQVINGCTRSDQTVAGFQAANGNGNLIVGGVNRNY</sequence>
<evidence type="ECO:0000256" key="1">
    <source>
        <dbReference type="SAM" id="SignalP"/>
    </source>
</evidence>
<dbReference type="PANTHER" id="PTHR39603:SF1">
    <property type="entry name" value="CYANOVIRIN-N DOMAIN-CONTAINING PROTEIN"/>
    <property type="match status" value="1"/>
</dbReference>
<feature type="signal peptide" evidence="1">
    <location>
        <begin position="1"/>
        <end position="18"/>
    </location>
</feature>
<dbReference type="AlphaFoldDB" id="A0A7U2IA67"/>